<dbReference type="SUPFAM" id="SSF50630">
    <property type="entry name" value="Acid proteases"/>
    <property type="match status" value="1"/>
</dbReference>
<dbReference type="EMBL" id="HBHR01017611">
    <property type="protein sequence ID" value="CAD9868923.1"/>
    <property type="molecule type" value="Transcribed_RNA"/>
</dbReference>
<proteinExistence type="predicted"/>
<dbReference type="Pfam" id="PF00026">
    <property type="entry name" value="Asp"/>
    <property type="match status" value="1"/>
</dbReference>
<evidence type="ECO:0000259" key="1">
    <source>
        <dbReference type="PROSITE" id="PS51767"/>
    </source>
</evidence>
<dbReference type="InterPro" id="IPR021109">
    <property type="entry name" value="Peptidase_aspartic_dom_sf"/>
</dbReference>
<organism evidence="2">
    <name type="scientific">Fibrocapsa japonica</name>
    <dbReference type="NCBI Taxonomy" id="94617"/>
    <lineage>
        <taxon>Eukaryota</taxon>
        <taxon>Sar</taxon>
        <taxon>Stramenopiles</taxon>
        <taxon>Ochrophyta</taxon>
        <taxon>Raphidophyceae</taxon>
        <taxon>Chattonellales</taxon>
        <taxon>Chattonellaceae</taxon>
        <taxon>Fibrocapsa</taxon>
    </lineage>
</organism>
<accession>A0A7S2V4I1</accession>
<dbReference type="AlphaFoldDB" id="A0A7S2V4I1"/>
<protein>
    <recommendedName>
        <fullName evidence="1">Peptidase A1 domain-containing protein</fullName>
    </recommendedName>
</protein>
<name>A0A7S2V4I1_9STRA</name>
<dbReference type="Gene3D" id="2.40.70.10">
    <property type="entry name" value="Acid Proteases"/>
    <property type="match status" value="1"/>
</dbReference>
<dbReference type="InterPro" id="IPR033121">
    <property type="entry name" value="PEPTIDASE_A1"/>
</dbReference>
<evidence type="ECO:0000313" key="2">
    <source>
        <dbReference type="EMBL" id="CAD9868923.1"/>
    </source>
</evidence>
<reference evidence="2" key="1">
    <citation type="submission" date="2021-01" db="EMBL/GenBank/DDBJ databases">
        <authorList>
            <person name="Corre E."/>
            <person name="Pelletier E."/>
            <person name="Niang G."/>
            <person name="Scheremetjew M."/>
            <person name="Finn R."/>
            <person name="Kale V."/>
            <person name="Holt S."/>
            <person name="Cochrane G."/>
            <person name="Meng A."/>
            <person name="Brown T."/>
            <person name="Cohen L."/>
        </authorList>
    </citation>
    <scope>NUCLEOTIDE SEQUENCE</scope>
    <source>
        <strain evidence="2">CCMP1661</strain>
    </source>
</reference>
<dbReference type="PROSITE" id="PS51767">
    <property type="entry name" value="PEPTIDASE_A1"/>
    <property type="match status" value="1"/>
</dbReference>
<feature type="domain" description="Peptidase A1" evidence="1">
    <location>
        <begin position="1"/>
        <end position="121"/>
    </location>
</feature>
<sequence>MMMAIMNSHPCTVIGSGVFCMCGGSNAGDDVLSQYPNVTLDLYSGHDSLGKVSHTRFTLLPSDYFVPAFSDRSGTVFCYAAIQPVPTEDWAKGWDVFVLGTTFLKAYYAVFDMDGSQVGFARSIGSGTVKSYEMEGKFSLEVFFQQCPPLLLAALAGTAILLLALWAFSPVSPAPGEEEEGPRRMYAMAASINGYDNVPSTMQQQTPTTNL</sequence>
<gene>
    <name evidence="2" type="ORF">FJAP1339_LOCUS8839</name>
</gene>